<keyword evidence="3" id="KW-1185">Reference proteome</keyword>
<dbReference type="InterPro" id="IPR039448">
    <property type="entry name" value="Beta_helix"/>
</dbReference>
<sequence>MSEARQMTVYVAADGSDAGSGTLGEPLASLAEALSRTRKAETGAFRRIVVRGGSYYDVALELTERDSGLTIEAYEGEHPVLYGGKPLVQWERRGDWLAAKLEGAEAHSRAIRLLEIGGESRPRARLPESGAFRHRNRFDAQWMSTLAGGWERPPTEEELTVLRYEEEDLGPWLDEQNAEITVYHEWDESLVGVRAVDAAMRTVLFAECPGHPPGAFADRNERAREYVVWNVSEGMTKPGQWFHDRAAGEIVYWPRPGERADRLNAVVPTRGHVLRLRGGVRNVVVRGLAFSCAAAALVPGGFAASEASAAIVAEEVRDVSFANVTVRHAGGWAFRLRGERIGLLGCLIHHTGAGGVHYEGDSIALSHCQIREIGLVYGSAVAVLGGGNGNAVRHCDIRDTPYSGIVDTGSDSDISGNLFYRVMTFMKDGAAVYCTGSKRTRVTGNAVLADPGRKARSYAYYLDELCEDATVEGNLAFETGLPMLSHMTRNCRYAGNVFWDSGPQRIEAANTFGLSFERNVLVAERIDFYAPRGNPGHRASKFDAYPSMSAYSSADGFASLRDNVMYSRSGSIVFHEYVHYEVVSEFPLAPEDGNVFADPGLTGLPSGEIGWEPSSPAGANGIRPLALANAGCSRGYAELYRICGGA</sequence>
<dbReference type="Proteomes" id="UP000564644">
    <property type="component" value="Unassembled WGS sequence"/>
</dbReference>
<dbReference type="PANTHER" id="PTHR36453">
    <property type="entry name" value="SECRETED PROTEIN-RELATED"/>
    <property type="match status" value="1"/>
</dbReference>
<dbReference type="PANTHER" id="PTHR36453:SF1">
    <property type="entry name" value="RIGHT HANDED BETA HELIX DOMAIN-CONTAINING PROTEIN"/>
    <property type="match status" value="1"/>
</dbReference>
<dbReference type="EMBL" id="JACJVO010000009">
    <property type="protein sequence ID" value="MBB6730917.1"/>
    <property type="molecule type" value="Genomic_DNA"/>
</dbReference>
<gene>
    <name evidence="2" type="ORF">H7C18_08375</name>
</gene>
<dbReference type="AlphaFoldDB" id="A0A7X0SJ49"/>
<evidence type="ECO:0000259" key="1">
    <source>
        <dbReference type="Pfam" id="PF13229"/>
    </source>
</evidence>
<proteinExistence type="predicted"/>
<dbReference type="InterPro" id="IPR011050">
    <property type="entry name" value="Pectin_lyase_fold/virulence"/>
</dbReference>
<name>A0A7X0SJ49_9BACL</name>
<dbReference type="InterPro" id="IPR012334">
    <property type="entry name" value="Pectin_lyas_fold"/>
</dbReference>
<feature type="domain" description="Right handed beta helix" evidence="1">
    <location>
        <begin position="310"/>
        <end position="448"/>
    </location>
</feature>
<organism evidence="2 3">
    <name type="scientific">Cohnella zeiphila</name>
    <dbReference type="NCBI Taxonomy" id="2761120"/>
    <lineage>
        <taxon>Bacteria</taxon>
        <taxon>Bacillati</taxon>
        <taxon>Bacillota</taxon>
        <taxon>Bacilli</taxon>
        <taxon>Bacillales</taxon>
        <taxon>Paenibacillaceae</taxon>
        <taxon>Cohnella</taxon>
    </lineage>
</organism>
<reference evidence="2 3" key="1">
    <citation type="submission" date="2020-08" db="EMBL/GenBank/DDBJ databases">
        <title>Cohnella phylogeny.</title>
        <authorList>
            <person name="Dunlap C."/>
        </authorList>
    </citation>
    <scope>NUCLEOTIDE SEQUENCE [LARGE SCALE GENOMIC DNA]</scope>
    <source>
        <strain evidence="2 3">CBP 2801</strain>
    </source>
</reference>
<accession>A0A7X0SJ49</accession>
<evidence type="ECO:0000313" key="2">
    <source>
        <dbReference type="EMBL" id="MBB6730917.1"/>
    </source>
</evidence>
<comment type="caution">
    <text evidence="2">The sequence shown here is derived from an EMBL/GenBank/DDBJ whole genome shotgun (WGS) entry which is preliminary data.</text>
</comment>
<dbReference type="Pfam" id="PF13229">
    <property type="entry name" value="Beta_helix"/>
    <property type="match status" value="1"/>
</dbReference>
<protein>
    <submittedName>
        <fullName evidence="2">Right-handed parallel beta-helix repeat-containing protein</fullName>
    </submittedName>
</protein>
<dbReference type="RefSeq" id="WP_185128571.1">
    <property type="nucleotide sequence ID" value="NZ_JACJVO010000009.1"/>
</dbReference>
<dbReference type="SUPFAM" id="SSF51126">
    <property type="entry name" value="Pectin lyase-like"/>
    <property type="match status" value="1"/>
</dbReference>
<dbReference type="Gene3D" id="2.160.20.10">
    <property type="entry name" value="Single-stranded right-handed beta-helix, Pectin lyase-like"/>
    <property type="match status" value="2"/>
</dbReference>
<evidence type="ECO:0000313" key="3">
    <source>
        <dbReference type="Proteomes" id="UP000564644"/>
    </source>
</evidence>